<evidence type="ECO:0000313" key="4">
    <source>
        <dbReference type="Proteomes" id="UP000316621"/>
    </source>
</evidence>
<evidence type="ECO:0000313" key="3">
    <source>
        <dbReference type="EMBL" id="RZC57849.1"/>
    </source>
</evidence>
<proteinExistence type="predicted"/>
<protein>
    <submittedName>
        <fullName evidence="3">Uncharacterized protein</fullName>
    </submittedName>
</protein>
<reference evidence="3 4" key="1">
    <citation type="journal article" date="2018" name="Science">
        <title>The opium poppy genome and morphinan production.</title>
        <authorList>
            <person name="Guo L."/>
            <person name="Winzer T."/>
            <person name="Yang X."/>
            <person name="Li Y."/>
            <person name="Ning Z."/>
            <person name="He Z."/>
            <person name="Teodor R."/>
            <person name="Lu Y."/>
            <person name="Bowser T.A."/>
            <person name="Graham I.A."/>
            <person name="Ye K."/>
        </authorList>
    </citation>
    <scope>NUCLEOTIDE SEQUENCE [LARGE SCALE GENOMIC DNA]</scope>
    <source>
        <strain evidence="4">cv. HN1</strain>
        <tissue evidence="3">Leaves</tissue>
    </source>
</reference>
<feature type="signal peptide" evidence="2">
    <location>
        <begin position="1"/>
        <end position="25"/>
    </location>
</feature>
<dbReference type="PANTHER" id="PTHR37908:SF3">
    <property type="entry name" value="TRANSMEMBRANE PROTEIN"/>
    <property type="match status" value="1"/>
</dbReference>
<accession>A0A4Y7JDM3</accession>
<dbReference type="AlphaFoldDB" id="A0A4Y7JDM3"/>
<evidence type="ECO:0000256" key="2">
    <source>
        <dbReference type="SAM" id="SignalP"/>
    </source>
</evidence>
<name>A0A4Y7JDM3_PAPSO</name>
<feature type="chain" id="PRO_5021405777" evidence="2">
    <location>
        <begin position="26"/>
        <end position="91"/>
    </location>
</feature>
<feature type="compositionally biased region" description="Polar residues" evidence="1">
    <location>
        <begin position="62"/>
        <end position="71"/>
    </location>
</feature>
<evidence type="ECO:0000256" key="1">
    <source>
        <dbReference type="SAM" id="MobiDB-lite"/>
    </source>
</evidence>
<dbReference type="PANTHER" id="PTHR37908">
    <property type="entry name" value="TRANSMEMBRANE PROTEIN"/>
    <property type="match status" value="1"/>
</dbReference>
<feature type="compositionally biased region" description="Pro residues" evidence="1">
    <location>
        <begin position="74"/>
        <end position="83"/>
    </location>
</feature>
<dbReference type="Gramene" id="RZC57849">
    <property type="protein sequence ID" value="RZC57849"/>
    <property type="gene ID" value="C5167_005153"/>
</dbReference>
<gene>
    <name evidence="3" type="ORF">C5167_005153</name>
</gene>
<feature type="region of interest" description="Disordered" evidence="1">
    <location>
        <begin position="55"/>
        <end position="91"/>
    </location>
</feature>
<dbReference type="EMBL" id="CM010718">
    <property type="protein sequence ID" value="RZC57849.1"/>
    <property type="molecule type" value="Genomic_DNA"/>
</dbReference>
<dbReference type="Proteomes" id="UP000316621">
    <property type="component" value="Chromosome 4"/>
</dbReference>
<keyword evidence="2" id="KW-0732">Signal</keyword>
<organism evidence="3 4">
    <name type="scientific">Papaver somniferum</name>
    <name type="common">Opium poppy</name>
    <dbReference type="NCBI Taxonomy" id="3469"/>
    <lineage>
        <taxon>Eukaryota</taxon>
        <taxon>Viridiplantae</taxon>
        <taxon>Streptophyta</taxon>
        <taxon>Embryophyta</taxon>
        <taxon>Tracheophyta</taxon>
        <taxon>Spermatophyta</taxon>
        <taxon>Magnoliopsida</taxon>
        <taxon>Ranunculales</taxon>
        <taxon>Papaveraceae</taxon>
        <taxon>Papaveroideae</taxon>
        <taxon>Papaver</taxon>
    </lineage>
</organism>
<sequence length="91" mass="10017">MGRSYFLGFLMFSAVLLLCSSQGSGRKLMTLEIIDEDSPAAVVLPEARKMIEIMDYNPDPEANTNSKSAFTSPLSPPPPAPPPQHHHRNHD</sequence>
<keyword evidence="4" id="KW-1185">Reference proteome</keyword>